<dbReference type="OrthoDB" id="6415621at2759"/>
<dbReference type="Gene3D" id="3.40.50.300">
    <property type="entry name" value="P-loop containing nucleotide triphosphate hydrolases"/>
    <property type="match status" value="1"/>
</dbReference>
<dbReference type="InterPro" id="IPR003593">
    <property type="entry name" value="AAA+_ATPase"/>
</dbReference>
<dbReference type="GO" id="GO:0006310">
    <property type="term" value="P:DNA recombination"/>
    <property type="evidence" value="ECO:0007669"/>
    <property type="project" value="UniProtKB-KW"/>
</dbReference>
<dbReference type="SUPFAM" id="SSF52540">
    <property type="entry name" value="P-loop containing nucleoside triphosphate hydrolases"/>
    <property type="match status" value="2"/>
</dbReference>
<keyword evidence="1" id="KW-0539">Nucleus</keyword>
<dbReference type="AlphaFoldDB" id="A0A7R9M5R9"/>
<keyword evidence="2" id="KW-0347">Helicase</keyword>
<evidence type="ECO:0000313" key="5">
    <source>
        <dbReference type="Proteomes" id="UP000728032"/>
    </source>
</evidence>
<keyword evidence="2" id="KW-0547">Nucleotide-binding</keyword>
<comment type="cofactor">
    <cofactor evidence="2">
        <name>Mg(2+)</name>
        <dbReference type="ChEBI" id="CHEBI:18420"/>
    </cofactor>
</comment>
<dbReference type="Proteomes" id="UP000728032">
    <property type="component" value="Unassembled WGS sequence"/>
</dbReference>
<dbReference type="PANTHER" id="PTHR47642">
    <property type="entry name" value="ATP-DEPENDENT DNA HELICASE"/>
    <property type="match status" value="1"/>
</dbReference>
<dbReference type="GO" id="GO:0005524">
    <property type="term" value="F:ATP binding"/>
    <property type="evidence" value="ECO:0007669"/>
    <property type="project" value="UniProtKB-KW"/>
</dbReference>
<dbReference type="GO" id="GO:0000723">
    <property type="term" value="P:telomere maintenance"/>
    <property type="evidence" value="ECO:0007669"/>
    <property type="project" value="InterPro"/>
</dbReference>
<dbReference type="PANTHER" id="PTHR47642:SF7">
    <property type="entry name" value="ATP-DEPENDENT DNA HELICASE PIF1"/>
    <property type="match status" value="1"/>
</dbReference>
<proteinExistence type="inferred from homology"/>
<dbReference type="EMBL" id="OC920905">
    <property type="protein sequence ID" value="CAD7652931.1"/>
    <property type="molecule type" value="Genomic_DNA"/>
</dbReference>
<dbReference type="EC" id="5.6.2.3" evidence="2"/>
<accession>A0A7R9M5R9</accession>
<dbReference type="CDD" id="cd18809">
    <property type="entry name" value="SF1_C_RecD"/>
    <property type="match status" value="1"/>
</dbReference>
<name>A0A7R9M5R9_9ACAR</name>
<keyword evidence="5" id="KW-1185">Reference proteome</keyword>
<dbReference type="GO" id="GO:0016787">
    <property type="term" value="F:hydrolase activity"/>
    <property type="evidence" value="ECO:0007669"/>
    <property type="project" value="UniProtKB-KW"/>
</dbReference>
<keyword evidence="2" id="KW-0234">DNA repair</keyword>
<evidence type="ECO:0000256" key="2">
    <source>
        <dbReference type="RuleBase" id="RU363044"/>
    </source>
</evidence>
<sequence length="581" mass="65979">MSVQIPKLLCAVTIETYCRRDNSLSNRCVISEAMVTLGRNALKDCVIRVDDRKSGRSVHQFVLMHTKLNYKLNTRFVLDGKSSITLTDPNVCIFISNCPSNQLSLFLKCFVFKCDYYKRSTGEWSGVQDMRQRLVADKHTMFDEMSPLSAKDIDRNVAIKRRLNAQNMALNALNGNGVQESPKSSKCLHKKSLKKRKLIERDENCEQSVRKRQTMEALIPSPVRQMRLLNENRLTGEQRRVMSAVVSGRSVFFTGSAGTGKSYLLRFIIARLPPDTTYVTASTGIAASHIGGMTLHMFTGLTPDQSRDASAEECALKLMSNACKVNKWRKCKCLIIDEISMVCGKYFQLVDSVAKIVRNCDQPFGGIQLVVCGDFLQLPPITRRDEEKVFAFQSTSWDQCIGHSFQLSHVKRQSDHTFIRLLQNIRIGNCDHLMTTQILDTLNNDLKCKDLCPTRLYTHRNDVDLINSRQLSAIDSKCVVFTAEDIIKPENWVIRVSNQKYVMRRHLPLQLSWALSIHKSQGMTIDNGVEISLARVFECGQTYVALSRCKTLSNLRIIDFNPKSVIVDSNALQFYNNLKFN</sequence>
<dbReference type="InterPro" id="IPR010285">
    <property type="entry name" value="DNA_helicase_pif1-like_DEAD"/>
</dbReference>
<comment type="catalytic activity">
    <reaction evidence="2">
        <text>ATP + H2O = ADP + phosphate + H(+)</text>
        <dbReference type="Rhea" id="RHEA:13065"/>
        <dbReference type="ChEBI" id="CHEBI:15377"/>
        <dbReference type="ChEBI" id="CHEBI:15378"/>
        <dbReference type="ChEBI" id="CHEBI:30616"/>
        <dbReference type="ChEBI" id="CHEBI:43474"/>
        <dbReference type="ChEBI" id="CHEBI:456216"/>
        <dbReference type="EC" id="5.6.2.3"/>
    </reaction>
</comment>
<dbReference type="Pfam" id="PF05970">
    <property type="entry name" value="PIF1"/>
    <property type="match status" value="1"/>
</dbReference>
<comment type="similarity">
    <text evidence="2">Belongs to the helicase family.</text>
</comment>
<organism evidence="4">
    <name type="scientific">Oppiella nova</name>
    <dbReference type="NCBI Taxonomy" id="334625"/>
    <lineage>
        <taxon>Eukaryota</taxon>
        <taxon>Metazoa</taxon>
        <taxon>Ecdysozoa</taxon>
        <taxon>Arthropoda</taxon>
        <taxon>Chelicerata</taxon>
        <taxon>Arachnida</taxon>
        <taxon>Acari</taxon>
        <taxon>Acariformes</taxon>
        <taxon>Sarcoptiformes</taxon>
        <taxon>Oribatida</taxon>
        <taxon>Brachypylina</taxon>
        <taxon>Oppioidea</taxon>
        <taxon>Oppiidae</taxon>
        <taxon>Oppiella</taxon>
    </lineage>
</organism>
<dbReference type="InterPro" id="IPR057437">
    <property type="entry name" value="PIF1/LRR1_PH"/>
</dbReference>
<keyword evidence="2" id="KW-0233">DNA recombination</keyword>
<feature type="domain" description="AAA+ ATPase" evidence="3">
    <location>
        <begin position="247"/>
        <end position="395"/>
    </location>
</feature>
<dbReference type="InterPro" id="IPR051055">
    <property type="entry name" value="PIF1_helicase"/>
</dbReference>
<keyword evidence="2" id="KW-0378">Hydrolase</keyword>
<gene>
    <name evidence="4" type="ORF">ONB1V03_LOCUS9589</name>
</gene>
<reference evidence="4" key="1">
    <citation type="submission" date="2020-11" db="EMBL/GenBank/DDBJ databases">
        <authorList>
            <person name="Tran Van P."/>
        </authorList>
    </citation>
    <scope>NUCLEOTIDE SEQUENCE</scope>
</reference>
<protein>
    <recommendedName>
        <fullName evidence="2">ATP-dependent DNA helicase</fullName>
        <ecNumber evidence="2">5.6.2.3</ecNumber>
    </recommendedName>
</protein>
<dbReference type="InterPro" id="IPR027417">
    <property type="entry name" value="P-loop_NTPase"/>
</dbReference>
<dbReference type="Pfam" id="PF25344">
    <property type="entry name" value="PH_LRR1"/>
    <property type="match status" value="1"/>
</dbReference>
<evidence type="ECO:0000256" key="1">
    <source>
        <dbReference type="ARBA" id="ARBA00023242"/>
    </source>
</evidence>
<evidence type="ECO:0000313" key="4">
    <source>
        <dbReference type="EMBL" id="CAD7652931.1"/>
    </source>
</evidence>
<dbReference type="CDD" id="cd18037">
    <property type="entry name" value="DEXSc_Pif1_like"/>
    <property type="match status" value="1"/>
</dbReference>
<dbReference type="SMART" id="SM00382">
    <property type="entry name" value="AAA"/>
    <property type="match status" value="1"/>
</dbReference>
<evidence type="ECO:0000259" key="3">
    <source>
        <dbReference type="SMART" id="SM00382"/>
    </source>
</evidence>
<dbReference type="GO" id="GO:0043139">
    <property type="term" value="F:5'-3' DNA helicase activity"/>
    <property type="evidence" value="ECO:0007669"/>
    <property type="project" value="UniProtKB-EC"/>
</dbReference>
<keyword evidence="2" id="KW-0067">ATP-binding</keyword>
<dbReference type="EMBL" id="CAJPVJ010006080">
    <property type="protein sequence ID" value="CAG2170118.1"/>
    <property type="molecule type" value="Genomic_DNA"/>
</dbReference>
<dbReference type="GO" id="GO:0006281">
    <property type="term" value="P:DNA repair"/>
    <property type="evidence" value="ECO:0007669"/>
    <property type="project" value="UniProtKB-KW"/>
</dbReference>
<keyword evidence="2" id="KW-0227">DNA damage</keyword>